<proteinExistence type="inferred from homology"/>
<feature type="transmembrane region" description="Helical" evidence="6">
    <location>
        <begin position="256"/>
        <end position="276"/>
    </location>
</feature>
<organism evidence="8 9">
    <name type="scientific">Bionectria ochroleuca</name>
    <name type="common">Gliocladium roseum</name>
    <dbReference type="NCBI Taxonomy" id="29856"/>
    <lineage>
        <taxon>Eukaryota</taxon>
        <taxon>Fungi</taxon>
        <taxon>Dikarya</taxon>
        <taxon>Ascomycota</taxon>
        <taxon>Pezizomycotina</taxon>
        <taxon>Sordariomycetes</taxon>
        <taxon>Hypocreomycetidae</taxon>
        <taxon>Hypocreales</taxon>
        <taxon>Bionectriaceae</taxon>
        <taxon>Clonostachys</taxon>
    </lineage>
</organism>
<feature type="transmembrane region" description="Helical" evidence="6">
    <location>
        <begin position="145"/>
        <end position="169"/>
    </location>
</feature>
<feature type="transmembrane region" description="Helical" evidence="6">
    <location>
        <begin position="296"/>
        <end position="323"/>
    </location>
</feature>
<feature type="transmembrane region" description="Helical" evidence="6">
    <location>
        <begin position="68"/>
        <end position="90"/>
    </location>
</feature>
<evidence type="ECO:0000256" key="5">
    <source>
        <dbReference type="ARBA" id="ARBA00038359"/>
    </source>
</evidence>
<evidence type="ECO:0000256" key="4">
    <source>
        <dbReference type="ARBA" id="ARBA00023136"/>
    </source>
</evidence>
<protein>
    <recommendedName>
        <fullName evidence="7">Rhodopsin domain-containing protein</fullName>
    </recommendedName>
</protein>
<evidence type="ECO:0000256" key="3">
    <source>
        <dbReference type="ARBA" id="ARBA00022989"/>
    </source>
</evidence>
<dbReference type="EMBL" id="CABFNS010000312">
    <property type="protein sequence ID" value="VUC20934.1"/>
    <property type="molecule type" value="Genomic_DNA"/>
</dbReference>
<comment type="subcellular location">
    <subcellularLocation>
        <location evidence="1">Membrane</location>
        <topology evidence="1">Multi-pass membrane protein</topology>
    </subcellularLocation>
</comment>
<gene>
    <name evidence="8" type="ORF">CLO192961_LOCUS36770</name>
</gene>
<evidence type="ECO:0000256" key="1">
    <source>
        <dbReference type="ARBA" id="ARBA00004141"/>
    </source>
</evidence>
<comment type="caution">
    <text evidence="8">The sequence shown here is derived from an EMBL/GenBank/DDBJ whole genome shotgun (WGS) entry which is preliminary data.</text>
</comment>
<evidence type="ECO:0000313" key="8">
    <source>
        <dbReference type="EMBL" id="VUC20934.1"/>
    </source>
</evidence>
<dbReference type="PANTHER" id="PTHR33048">
    <property type="entry name" value="PTH11-LIKE INTEGRAL MEMBRANE PROTEIN (AFU_ORTHOLOGUE AFUA_5G11245)"/>
    <property type="match status" value="1"/>
</dbReference>
<evidence type="ECO:0000256" key="2">
    <source>
        <dbReference type="ARBA" id="ARBA00022692"/>
    </source>
</evidence>
<dbReference type="Proteomes" id="UP000766486">
    <property type="component" value="Unassembled WGS sequence"/>
</dbReference>
<dbReference type="InterPro" id="IPR049326">
    <property type="entry name" value="Rhodopsin_dom_fungi"/>
</dbReference>
<name>A0ABY6TQN7_BIOOC</name>
<dbReference type="Pfam" id="PF20684">
    <property type="entry name" value="Fung_rhodopsin"/>
    <property type="match status" value="1"/>
</dbReference>
<keyword evidence="3 6" id="KW-1133">Transmembrane helix</keyword>
<evidence type="ECO:0000259" key="7">
    <source>
        <dbReference type="Pfam" id="PF20684"/>
    </source>
</evidence>
<feature type="domain" description="Rhodopsin" evidence="7">
    <location>
        <begin position="86"/>
        <end position="320"/>
    </location>
</feature>
<keyword evidence="2 6" id="KW-0812">Transmembrane</keyword>
<evidence type="ECO:0000313" key="9">
    <source>
        <dbReference type="Proteomes" id="UP000766486"/>
    </source>
</evidence>
<keyword evidence="4 6" id="KW-0472">Membrane</keyword>
<feature type="transmembrane region" description="Helical" evidence="6">
    <location>
        <begin position="222"/>
        <end position="244"/>
    </location>
</feature>
<dbReference type="InterPro" id="IPR052337">
    <property type="entry name" value="SAT4-like"/>
</dbReference>
<keyword evidence="9" id="KW-1185">Reference proteome</keyword>
<comment type="similarity">
    <text evidence="5">Belongs to the SAT4 family.</text>
</comment>
<reference evidence="8 9" key="1">
    <citation type="submission" date="2019-06" db="EMBL/GenBank/DDBJ databases">
        <authorList>
            <person name="Broberg M."/>
        </authorList>
    </citation>
    <scope>NUCLEOTIDE SEQUENCE [LARGE SCALE GENOMIC DNA]</scope>
</reference>
<sequence>MAEGLNGQEVDYTCKTLALELGLVERRGPRTTNIVTRMLRRMAGETADPSTSKLPGLAGYHPYNIQPWILGTVISVTLLALVSVALRLIARRLKNQKLWWDDWMIILSMGWYLAVLGFIFAMHINGMGIHADLVNPKSIVLMAKWLLVAEIFYAWNLGWTKLAVLLMYYRIFHIPFFKRMIWIVGAFIMVWVVCITFLFIFICVPVEKLWYPELRGRCINQVGTWIANAASTLFTDLLILLLPFQQIWVLQLRKPAKMGLALVFGLGFFVVFASAYRTSVLFTYSNSDPTYTLAPTVGWTAIEMSAGIVSANLPTMLPVLVYLGRLIGIHTTQIEKSGSGSRLHDFDSSKSGRFDSNTAVGTPNSGNPFYRLCDEATSASGDMGAERAPGVSSRKESNFQYLGDIREQQRKVTCYAGKVAVIDKHADDIPLQGIWVKKEFSRAST</sequence>
<evidence type="ECO:0000256" key="6">
    <source>
        <dbReference type="SAM" id="Phobius"/>
    </source>
</evidence>
<accession>A0ABY6TQN7</accession>
<dbReference type="PANTHER" id="PTHR33048:SF151">
    <property type="entry name" value="INTEGRAL MEMBRANE PROTEIN"/>
    <property type="match status" value="1"/>
</dbReference>
<feature type="transmembrane region" description="Helical" evidence="6">
    <location>
        <begin position="102"/>
        <end position="125"/>
    </location>
</feature>
<feature type="transmembrane region" description="Helical" evidence="6">
    <location>
        <begin position="181"/>
        <end position="202"/>
    </location>
</feature>